<protein>
    <submittedName>
        <fullName evidence="2">Uncharacterized protein</fullName>
    </submittedName>
</protein>
<dbReference type="AlphaFoldDB" id="A0A937F1F6"/>
<keyword evidence="3" id="KW-1185">Reference proteome</keyword>
<proteinExistence type="predicted"/>
<evidence type="ECO:0000313" key="2">
    <source>
        <dbReference type="EMBL" id="MBL3654516.1"/>
    </source>
</evidence>
<gene>
    <name evidence="2" type="ORF">JL102_00120</name>
</gene>
<evidence type="ECO:0000256" key="1">
    <source>
        <dbReference type="SAM" id="Phobius"/>
    </source>
</evidence>
<dbReference type="EMBL" id="JAESIY010000001">
    <property type="protein sequence ID" value="MBL3654516.1"/>
    <property type="molecule type" value="Genomic_DNA"/>
</dbReference>
<evidence type="ECO:0000313" key="3">
    <source>
        <dbReference type="Proteomes" id="UP000659388"/>
    </source>
</evidence>
<sequence length="138" mass="16348">MKPAYSEEELENQFDIARKYILLTIVTTIVIVCLIGNWFFNSKKYKHSRYQQARKLSYSGIIVEKRTNSENGYRVPKYIRLNTAFETHVNQEIYHKLNLGDSVIKTENSDSVKYFLQSGDVIFEDVNKELRNRYHQSQ</sequence>
<keyword evidence="1" id="KW-1133">Transmembrane helix</keyword>
<organism evidence="2 3">
    <name type="scientific">Fulvivirga sediminis</name>
    <dbReference type="NCBI Taxonomy" id="2803949"/>
    <lineage>
        <taxon>Bacteria</taxon>
        <taxon>Pseudomonadati</taxon>
        <taxon>Bacteroidota</taxon>
        <taxon>Cytophagia</taxon>
        <taxon>Cytophagales</taxon>
        <taxon>Fulvivirgaceae</taxon>
        <taxon>Fulvivirga</taxon>
    </lineage>
</organism>
<feature type="transmembrane region" description="Helical" evidence="1">
    <location>
        <begin position="20"/>
        <end position="40"/>
    </location>
</feature>
<comment type="caution">
    <text evidence="2">The sequence shown here is derived from an EMBL/GenBank/DDBJ whole genome shotgun (WGS) entry which is preliminary data.</text>
</comment>
<accession>A0A937F1F6</accession>
<dbReference type="RefSeq" id="WP_202241361.1">
    <property type="nucleotide sequence ID" value="NZ_JAESIY010000001.1"/>
</dbReference>
<reference evidence="2" key="1">
    <citation type="submission" date="2021-01" db="EMBL/GenBank/DDBJ databases">
        <title>Fulvivirga kasyanovii gen. nov., sp nov., a novel member of the phylum Bacteroidetes isolated from seawater in a mussel farm.</title>
        <authorList>
            <person name="Zhao L.-H."/>
            <person name="Wang Z.-J."/>
        </authorList>
    </citation>
    <scope>NUCLEOTIDE SEQUENCE</scope>
    <source>
        <strain evidence="2">2943</strain>
    </source>
</reference>
<keyword evidence="1" id="KW-0472">Membrane</keyword>
<dbReference type="Proteomes" id="UP000659388">
    <property type="component" value="Unassembled WGS sequence"/>
</dbReference>
<name>A0A937F1F6_9BACT</name>
<keyword evidence="1" id="KW-0812">Transmembrane</keyword>